<accession>A0A8J6ZNR2</accession>
<dbReference type="NCBIfam" id="TIGR03661">
    <property type="entry name" value="T1SS_VCA0849"/>
    <property type="match status" value="1"/>
</dbReference>
<feature type="domain" description="CARDB" evidence="4">
    <location>
        <begin position="5"/>
        <end position="118"/>
    </location>
</feature>
<dbReference type="GO" id="GO:0005615">
    <property type="term" value="C:extracellular space"/>
    <property type="evidence" value="ECO:0007669"/>
    <property type="project" value="InterPro"/>
</dbReference>
<feature type="domain" description="CARDB" evidence="4">
    <location>
        <begin position="1025"/>
        <end position="1120"/>
    </location>
</feature>
<keyword evidence="3" id="KW-0677">Repeat</keyword>
<evidence type="ECO:0000256" key="2">
    <source>
        <dbReference type="ARBA" id="ARBA00022525"/>
    </source>
</evidence>
<dbReference type="Proteomes" id="UP000622533">
    <property type="component" value="Unassembled WGS sequence"/>
</dbReference>
<comment type="subcellular location">
    <subcellularLocation>
        <location evidence="1">Secreted</location>
    </subcellularLocation>
</comment>
<reference evidence="6" key="1">
    <citation type="submission" date="2020-10" db="EMBL/GenBank/DDBJ databases">
        <authorList>
            <person name="Castelo-Branco R."/>
            <person name="Eusebio N."/>
            <person name="Adriana R."/>
            <person name="Vieira A."/>
            <person name="Brugerolle De Fraissinette N."/>
            <person name="Rezende De Castro R."/>
            <person name="Schneider M.P."/>
            <person name="Vasconcelos V."/>
            <person name="Leao P.N."/>
        </authorList>
    </citation>
    <scope>NUCLEOTIDE SEQUENCE</scope>
    <source>
        <strain evidence="6">LEGE 12446</strain>
    </source>
</reference>
<dbReference type="RefSeq" id="WP_193918075.1">
    <property type="nucleotide sequence ID" value="NZ_JADEXS020000001.1"/>
</dbReference>
<dbReference type="GO" id="GO:0005509">
    <property type="term" value="F:calcium ion binding"/>
    <property type="evidence" value="ECO:0007669"/>
    <property type="project" value="InterPro"/>
</dbReference>
<proteinExistence type="predicted"/>
<evidence type="ECO:0000256" key="3">
    <source>
        <dbReference type="ARBA" id="ARBA00022737"/>
    </source>
</evidence>
<gene>
    <name evidence="6" type="ORF">IQ276_16810</name>
</gene>
<name>A0A8J6ZNR2_DESMC</name>
<dbReference type="InterPro" id="IPR013783">
    <property type="entry name" value="Ig-like_fold"/>
</dbReference>
<feature type="domain" description="CARDB" evidence="4">
    <location>
        <begin position="382"/>
        <end position="495"/>
    </location>
</feature>
<dbReference type="SUPFAM" id="SSF51120">
    <property type="entry name" value="beta-Roll"/>
    <property type="match status" value="1"/>
</dbReference>
<feature type="domain" description="CARDB" evidence="4">
    <location>
        <begin position="762"/>
        <end position="875"/>
    </location>
</feature>
<dbReference type="Pfam" id="PF08548">
    <property type="entry name" value="Peptidase_M10_C"/>
    <property type="match status" value="1"/>
</dbReference>
<comment type="caution">
    <text evidence="6">The sequence shown here is derived from an EMBL/GenBank/DDBJ whole genome shotgun (WGS) entry which is preliminary data.</text>
</comment>
<evidence type="ECO:0000256" key="1">
    <source>
        <dbReference type="ARBA" id="ARBA00004613"/>
    </source>
</evidence>
<evidence type="ECO:0000259" key="5">
    <source>
        <dbReference type="Pfam" id="PF08548"/>
    </source>
</evidence>
<feature type="domain" description="CARDB" evidence="4">
    <location>
        <begin position="891"/>
        <end position="1015"/>
    </location>
</feature>
<protein>
    <submittedName>
        <fullName evidence="6">Type I secretion C-terminal target domain-containing protein</fullName>
    </submittedName>
</protein>
<feature type="domain" description="Peptidase M10 serralysin C-terminal" evidence="5">
    <location>
        <begin position="1172"/>
        <end position="1256"/>
    </location>
</feature>
<keyword evidence="2" id="KW-0964">Secreted</keyword>
<dbReference type="InterPro" id="IPR011635">
    <property type="entry name" value="CARDB"/>
</dbReference>
<sequence length="1284" mass="139095">MNDIDLIISSVVAPLDAFINQTIPVSWRVTNLGTDSALNNWYDEVYVSDDQFLDSSDTYLTIRFTQGNNTPLASGGSYTATQNIYINPNIATGNRYLLFVTDRSNDQDESNDDNNVFAQAITINRLDVDLEVTRVEAPTTVDIGLPITLSWTVTNQGTVSTLPNEWSDIVYISDDQFLDEGDRYITVGGIRANDGLGSLGSYTIIKNVLIPTTYLGDHYLLFVTDRDNNQGETNETNNIFAQAITINPPNVDLVITGQAPTTANLNEIISLSWTVKNQGTGYVFGYLSDGVYISDDPFLDGSDVFITSFNAGENIPLAPGSSYTVTQDLLLPRFVGSLFPIEITPGDRYLLIVTGSSQPETNETNNVFAQAITITEDIGDVDLVVTDAQAPTTAAVGETISVSWTVKNLGTNRALANWYDYIYISDDQFFDSSDTLLLGSFVEGNASLSAGGSYTATLDIDLIPYIATGDVYLLFVADRDNNQSETNETNNVFAKAINIEWTPSDGVDLAVTDANAPTIATLGETISVSWTVTSLGADSAFSNWFDYIYISDDQFFDSNDTYLSSRSGETLLAPGDNYTATLDIDLPTNLARGDVYDGLRQRYLLFVADGNNKQVETNQTNNVFAKAITLKAPGDGVDLVVTAANAPTSATLNERISVSWTVTNQGTDNAFSYWSWSDYVYISNDQFFDSNDSYLTSRSGQRLLASGASYTATLDIDIPNNLATGDVYLLFVTDTENYQVETNETNNVFAKAITIKGPGDVDLVITDVQAPITGILYDEISVSWTVKNQGTDTAFADWYDEVYISDDQFFDSSDRYLESFEARKITPLAAGGSYTTNLGVELPSDLGTGDRYLLFVTDPGNEQGETNETNNVFAKAITINAPEDDGGDNVDLVLTNAQAPTIAGLGETISVSWTVTNQGTNTAFSNWYDKVYISRGNSSSVESDSLLLSERSVRTSIAGGSSYTITLDITLPIEPTRPYPYGEGSTISILEQQYLLFVADESRDQNETDELNNSFILPITVKKAVDLVVSAAQAPNTATLGETISVSWTVTKEGTSPALGSWNDSVYISEDQYLDEGDIFVSTRSGGNLAAGASYTATQDITVPVWGDTGDVYLLFVADDYVYKYYTEIDNQGETIRDNNVRAVAISLYAEDQIFKGTSARDTLTGDDRSNLITGLQGADTLTGGAGSDKFVYTSIRDAGDTITDFTAGTDKIDLSQLFQSLSLGSLDYESATTQGYLSFGTHSSNSTVLVDIDGTAGRGRPTPLLTVAGVSASTLAQSDNFVF</sequence>
<dbReference type="EMBL" id="JADEXS010000221">
    <property type="protein sequence ID" value="MBE9024027.1"/>
    <property type="molecule type" value="Genomic_DNA"/>
</dbReference>
<dbReference type="InterPro" id="IPR013858">
    <property type="entry name" value="Peptidase_M10B_C"/>
</dbReference>
<keyword evidence="7" id="KW-1185">Reference proteome</keyword>
<feature type="domain" description="CARDB" evidence="4">
    <location>
        <begin position="508"/>
        <end position="626"/>
    </location>
</feature>
<evidence type="ECO:0000259" key="4">
    <source>
        <dbReference type="Pfam" id="PF07705"/>
    </source>
</evidence>
<dbReference type="Gene3D" id="2.60.40.10">
    <property type="entry name" value="Immunoglobulins"/>
    <property type="match status" value="9"/>
</dbReference>
<evidence type="ECO:0000313" key="6">
    <source>
        <dbReference type="EMBL" id="MBE9024027.1"/>
    </source>
</evidence>
<feature type="domain" description="CARDB" evidence="4">
    <location>
        <begin position="129"/>
        <end position="241"/>
    </location>
</feature>
<organism evidence="6 7">
    <name type="scientific">Desmonostoc muscorum LEGE 12446</name>
    <dbReference type="NCBI Taxonomy" id="1828758"/>
    <lineage>
        <taxon>Bacteria</taxon>
        <taxon>Bacillati</taxon>
        <taxon>Cyanobacteriota</taxon>
        <taxon>Cyanophyceae</taxon>
        <taxon>Nostocales</taxon>
        <taxon>Nostocaceae</taxon>
        <taxon>Desmonostoc</taxon>
    </lineage>
</organism>
<dbReference type="InterPro" id="IPR019960">
    <property type="entry name" value="T1SS_VCA0849"/>
</dbReference>
<evidence type="ECO:0000313" key="7">
    <source>
        <dbReference type="Proteomes" id="UP000622533"/>
    </source>
</evidence>
<dbReference type="InterPro" id="IPR011049">
    <property type="entry name" value="Serralysin-like_metalloprot_C"/>
</dbReference>
<feature type="domain" description="CARDB" evidence="4">
    <location>
        <begin position="638"/>
        <end position="751"/>
    </location>
</feature>
<dbReference type="Pfam" id="PF07705">
    <property type="entry name" value="CARDB"/>
    <property type="match status" value="8"/>
</dbReference>
<dbReference type="Gene3D" id="2.150.10.10">
    <property type="entry name" value="Serralysin-like metalloprotease, C-terminal"/>
    <property type="match status" value="1"/>
</dbReference>